<evidence type="ECO:0000313" key="8">
    <source>
        <dbReference type="EMBL" id="MFD1635303.1"/>
    </source>
</evidence>
<feature type="domain" description="Helicase ATP-binding" evidence="6">
    <location>
        <begin position="39"/>
        <end position="193"/>
    </location>
</feature>
<feature type="compositionally biased region" description="Acidic residues" evidence="5">
    <location>
        <begin position="763"/>
        <end position="772"/>
    </location>
</feature>
<dbReference type="AlphaFoldDB" id="A0ABD6D333"/>
<dbReference type="SMART" id="SM00490">
    <property type="entry name" value="HELICc"/>
    <property type="match status" value="1"/>
</dbReference>
<dbReference type="GO" id="GO:0005524">
    <property type="term" value="F:ATP binding"/>
    <property type="evidence" value="ECO:0007669"/>
    <property type="project" value="UniProtKB-KW"/>
</dbReference>
<evidence type="ECO:0000256" key="2">
    <source>
        <dbReference type="ARBA" id="ARBA00022801"/>
    </source>
</evidence>
<evidence type="ECO:0000259" key="6">
    <source>
        <dbReference type="PROSITE" id="PS51192"/>
    </source>
</evidence>
<dbReference type="GO" id="GO:0140097">
    <property type="term" value="F:catalytic activity, acting on DNA"/>
    <property type="evidence" value="ECO:0007669"/>
    <property type="project" value="UniProtKB-ARBA"/>
</dbReference>
<organism evidence="8 9">
    <name type="scientific">Haloplanus ruber</name>
    <dbReference type="NCBI Taxonomy" id="869892"/>
    <lineage>
        <taxon>Archaea</taxon>
        <taxon>Methanobacteriati</taxon>
        <taxon>Methanobacteriota</taxon>
        <taxon>Stenosarchaea group</taxon>
        <taxon>Halobacteria</taxon>
        <taxon>Halobacteriales</taxon>
        <taxon>Haloferacaceae</taxon>
        <taxon>Haloplanus</taxon>
    </lineage>
</organism>
<keyword evidence="9" id="KW-1185">Reference proteome</keyword>
<protein>
    <submittedName>
        <fullName evidence="8">DEAD/DEAH box helicase</fullName>
    </submittedName>
</protein>
<feature type="region of interest" description="Disordered" evidence="5">
    <location>
        <begin position="743"/>
        <end position="786"/>
    </location>
</feature>
<dbReference type="SUPFAM" id="SSF52540">
    <property type="entry name" value="P-loop containing nucleoside triphosphate hydrolases"/>
    <property type="match status" value="1"/>
</dbReference>
<evidence type="ECO:0000256" key="3">
    <source>
        <dbReference type="ARBA" id="ARBA00022806"/>
    </source>
</evidence>
<dbReference type="PANTHER" id="PTHR47961">
    <property type="entry name" value="DNA POLYMERASE THETA, PUTATIVE (AFU_ORTHOLOGUE AFUA_1G05260)-RELATED"/>
    <property type="match status" value="1"/>
</dbReference>
<dbReference type="Gene3D" id="3.40.50.300">
    <property type="entry name" value="P-loop containing nucleotide triphosphate hydrolases"/>
    <property type="match status" value="2"/>
</dbReference>
<dbReference type="InterPro" id="IPR001650">
    <property type="entry name" value="Helicase_C-like"/>
</dbReference>
<evidence type="ECO:0000313" key="9">
    <source>
        <dbReference type="Proteomes" id="UP001597075"/>
    </source>
</evidence>
<dbReference type="Proteomes" id="UP001597075">
    <property type="component" value="Unassembled WGS sequence"/>
</dbReference>
<dbReference type="Pfam" id="PF00271">
    <property type="entry name" value="Helicase_C"/>
    <property type="match status" value="1"/>
</dbReference>
<name>A0ABD6D333_9EURY</name>
<dbReference type="PROSITE" id="PS51194">
    <property type="entry name" value="HELICASE_CTER"/>
    <property type="match status" value="1"/>
</dbReference>
<dbReference type="InterPro" id="IPR011545">
    <property type="entry name" value="DEAD/DEAH_box_helicase_dom"/>
</dbReference>
<keyword evidence="1" id="KW-0547">Nucleotide-binding</keyword>
<reference evidence="8 9" key="1">
    <citation type="journal article" date="2019" name="Int. J. Syst. Evol. Microbiol.">
        <title>The Global Catalogue of Microorganisms (GCM) 10K type strain sequencing project: providing services to taxonomists for standard genome sequencing and annotation.</title>
        <authorList>
            <consortium name="The Broad Institute Genomics Platform"/>
            <consortium name="The Broad Institute Genome Sequencing Center for Infectious Disease"/>
            <person name="Wu L."/>
            <person name="Ma J."/>
        </authorList>
    </citation>
    <scope>NUCLEOTIDE SEQUENCE [LARGE SCALE GENOMIC DNA]</scope>
    <source>
        <strain evidence="8 9">CGMCC 1.10594</strain>
    </source>
</reference>
<accession>A0ABD6D333</accession>
<feature type="domain" description="Helicase C-terminal" evidence="7">
    <location>
        <begin position="215"/>
        <end position="404"/>
    </location>
</feature>
<dbReference type="SMART" id="SM00487">
    <property type="entry name" value="DEXDc"/>
    <property type="match status" value="1"/>
</dbReference>
<dbReference type="InterPro" id="IPR027417">
    <property type="entry name" value="P-loop_NTPase"/>
</dbReference>
<dbReference type="GO" id="GO:0016787">
    <property type="term" value="F:hydrolase activity"/>
    <property type="evidence" value="ECO:0007669"/>
    <property type="project" value="UniProtKB-KW"/>
</dbReference>
<keyword evidence="2" id="KW-0378">Hydrolase</keyword>
<evidence type="ECO:0000256" key="4">
    <source>
        <dbReference type="ARBA" id="ARBA00022840"/>
    </source>
</evidence>
<gene>
    <name evidence="8" type="ORF">ACFSBJ_16395</name>
</gene>
<dbReference type="Pfam" id="PF00270">
    <property type="entry name" value="DEAD"/>
    <property type="match status" value="1"/>
</dbReference>
<dbReference type="EMBL" id="JBHUDL010000011">
    <property type="protein sequence ID" value="MFD1635303.1"/>
    <property type="molecule type" value="Genomic_DNA"/>
</dbReference>
<comment type="caution">
    <text evidence="8">The sequence shown here is derived from an EMBL/GenBank/DDBJ whole genome shotgun (WGS) entry which is preliminary data.</text>
</comment>
<evidence type="ECO:0000256" key="5">
    <source>
        <dbReference type="SAM" id="MobiDB-lite"/>
    </source>
</evidence>
<dbReference type="InterPro" id="IPR050474">
    <property type="entry name" value="Hel308_SKI2-like"/>
</dbReference>
<keyword evidence="3 8" id="KW-0347">Helicase</keyword>
<feature type="compositionally biased region" description="Basic and acidic residues" evidence="5">
    <location>
        <begin position="743"/>
        <end position="758"/>
    </location>
</feature>
<sequence>MPPVPDSIPQTDQGLIQELLDQKPPEFTDLTVTQYEAFADRVLDDGNHLLVAETGNGKTFVAEAVTKKALQNGDNVAYLVPSVALVGEKHATVSAWTPESVTVNKGHGYTKADVVIATFESFFESVVRGYADRFDTVILDDFHEIYSSQRGPNIEKGISAAINGDMEILGISATVGNPHTIARWLDADLTISSEDRAVPIEEQPVEKTDEKYARQISRLIQDHREKGPFLVFNDTTRNAEARARGVADELTFDTDNNIDFRAKVKEVIKTELTDTHETLIELLNNGVAYHHSRLERGVKDLIEEYTERGIIKCVFCTTTLSYGFDSPVQSVIVADLKRNWEGGFIGVYEYVQWIGRAGRDADEYDQAYAFLMYNDEEAFEKFQFDTRVEEKDIEDVTSHLSGQVALRWLVLELVNYGWETDTEVVEFIQSTLFWSESVDQVPAHIRNDVGEQPGADVRDEIETTLAWLTDHGLLHKPVGQPQSDDTWYTATDLGSALVEYEHSNWFDNSVEGVLQLTEWLNEQGQDLTPETLVQRLAEEYYHCDEIMVIDDEDGLNEKMDLHNLTGSEGTTAVLTCWFWCAGISITDIEDALGTNGLSSLANTASNISTALESVQLLYEPYEMPAEPEWLELFAAQVAEGVPGPDMYLIDNVEYFGRARYNNLKDQLDRTGGASASWDPGGEHFVIERLSKLLADAEEGLFLDTVQAAPAIADTISGNLLESVTEWNPDEDERIEVPFAESAWKRSGGDSLTRYHETGGEADATSDDDEEESNAGHAVQSTTLDDF</sequence>
<evidence type="ECO:0000256" key="1">
    <source>
        <dbReference type="ARBA" id="ARBA00022741"/>
    </source>
</evidence>
<dbReference type="PROSITE" id="PS51192">
    <property type="entry name" value="HELICASE_ATP_BIND_1"/>
    <property type="match status" value="1"/>
</dbReference>
<dbReference type="InterPro" id="IPR014001">
    <property type="entry name" value="Helicase_ATP-bd"/>
</dbReference>
<dbReference type="GO" id="GO:0004386">
    <property type="term" value="F:helicase activity"/>
    <property type="evidence" value="ECO:0007669"/>
    <property type="project" value="UniProtKB-KW"/>
</dbReference>
<keyword evidence="4" id="KW-0067">ATP-binding</keyword>
<proteinExistence type="predicted"/>
<dbReference type="PANTHER" id="PTHR47961:SF10">
    <property type="entry name" value="ATP-DEPENDENT DNA HELICASE HEL308"/>
    <property type="match status" value="1"/>
</dbReference>
<evidence type="ECO:0000259" key="7">
    <source>
        <dbReference type="PROSITE" id="PS51194"/>
    </source>
</evidence>
<dbReference type="RefSeq" id="WP_256406467.1">
    <property type="nucleotide sequence ID" value="NZ_CP187153.1"/>
</dbReference>